<evidence type="ECO:0000313" key="1">
    <source>
        <dbReference type="EMBL" id="MDE5413171.1"/>
    </source>
</evidence>
<dbReference type="Pfam" id="PF11084">
    <property type="entry name" value="DUF2621"/>
    <property type="match status" value="1"/>
</dbReference>
<dbReference type="EMBL" id="JAOTPO010000003">
    <property type="protein sequence ID" value="MDE5413171.1"/>
    <property type="molecule type" value="Genomic_DNA"/>
</dbReference>
<protein>
    <submittedName>
        <fullName evidence="1">DUF2621 domain-containing protein</fullName>
    </submittedName>
</protein>
<sequence length="83" mass="9159">MSWNAEATSLLEELLAPVPVFVRPMAKKGIEAKINELANGEEVTKDHVIRGYILASPGPMQKRAVALLKSKNIDLTPYEDLLN</sequence>
<evidence type="ECO:0000313" key="2">
    <source>
        <dbReference type="Proteomes" id="UP001148125"/>
    </source>
</evidence>
<proteinExistence type="predicted"/>
<accession>A0ABT5VCJ2</accession>
<reference evidence="1" key="1">
    <citation type="submission" date="2024-05" db="EMBL/GenBank/DDBJ databases">
        <title>Alkalihalobacillus sp. strain MEB203 novel alkaliphilic bacterium from Lonar Lake, India.</title>
        <authorList>
            <person name="Joshi A."/>
            <person name="Thite S."/>
            <person name="Mengade P."/>
        </authorList>
    </citation>
    <scope>NUCLEOTIDE SEQUENCE</scope>
    <source>
        <strain evidence="1">MEB 203</strain>
    </source>
</reference>
<gene>
    <name evidence="1" type="ORF">N7Z68_07210</name>
</gene>
<dbReference type="RefSeq" id="WP_275117781.1">
    <property type="nucleotide sequence ID" value="NZ_JAOTPO010000003.1"/>
</dbReference>
<keyword evidence="2" id="KW-1185">Reference proteome</keyword>
<organism evidence="1 2">
    <name type="scientific">Alkalihalobacterium chitinilyticum</name>
    <dbReference type="NCBI Taxonomy" id="2980103"/>
    <lineage>
        <taxon>Bacteria</taxon>
        <taxon>Bacillati</taxon>
        <taxon>Bacillota</taxon>
        <taxon>Bacilli</taxon>
        <taxon>Bacillales</taxon>
        <taxon>Bacillaceae</taxon>
        <taxon>Alkalihalobacterium</taxon>
    </lineage>
</organism>
<dbReference type="InterPro" id="IPR020203">
    <property type="entry name" value="YneK"/>
</dbReference>
<dbReference type="Proteomes" id="UP001148125">
    <property type="component" value="Unassembled WGS sequence"/>
</dbReference>
<name>A0ABT5VCJ2_9BACI</name>
<dbReference type="InterPro" id="IPR042298">
    <property type="entry name" value="P-CP_red_C"/>
</dbReference>
<dbReference type="Gene3D" id="1.10.8.550">
    <property type="entry name" value="Proto-chlorophyllide reductase 57 kD subunit B"/>
    <property type="match status" value="1"/>
</dbReference>
<comment type="caution">
    <text evidence="1">The sequence shown here is derived from an EMBL/GenBank/DDBJ whole genome shotgun (WGS) entry which is preliminary data.</text>
</comment>